<evidence type="ECO:0000259" key="3">
    <source>
        <dbReference type="PROSITE" id="PS50280"/>
    </source>
</evidence>
<dbReference type="Pfam" id="PF00856">
    <property type="entry name" value="SET"/>
    <property type="match status" value="1"/>
</dbReference>
<evidence type="ECO:0000313" key="5">
    <source>
        <dbReference type="Proteomes" id="UP001530293"/>
    </source>
</evidence>
<feature type="region of interest" description="Disordered" evidence="1">
    <location>
        <begin position="100"/>
        <end position="132"/>
    </location>
</feature>
<gene>
    <name evidence="4" type="ORF">ACHAWU_007803</name>
</gene>
<feature type="signal peptide" evidence="2">
    <location>
        <begin position="1"/>
        <end position="22"/>
    </location>
</feature>
<evidence type="ECO:0000256" key="1">
    <source>
        <dbReference type="SAM" id="MobiDB-lite"/>
    </source>
</evidence>
<dbReference type="InterPro" id="IPR001214">
    <property type="entry name" value="SET_dom"/>
</dbReference>
<dbReference type="Proteomes" id="UP001530293">
    <property type="component" value="Unassembled WGS sequence"/>
</dbReference>
<organism evidence="4 5">
    <name type="scientific">Discostella pseudostelligera</name>
    <dbReference type="NCBI Taxonomy" id="259834"/>
    <lineage>
        <taxon>Eukaryota</taxon>
        <taxon>Sar</taxon>
        <taxon>Stramenopiles</taxon>
        <taxon>Ochrophyta</taxon>
        <taxon>Bacillariophyta</taxon>
        <taxon>Coscinodiscophyceae</taxon>
        <taxon>Thalassiosirophycidae</taxon>
        <taxon>Stephanodiscales</taxon>
        <taxon>Stephanodiscaceae</taxon>
        <taxon>Discostella</taxon>
    </lineage>
</organism>
<protein>
    <recommendedName>
        <fullName evidence="3">SET domain-containing protein</fullName>
    </recommendedName>
</protein>
<keyword evidence="5" id="KW-1185">Reference proteome</keyword>
<keyword evidence="2" id="KW-0732">Signal</keyword>
<name>A0ABD3MCX2_9STRA</name>
<dbReference type="SUPFAM" id="SSF82199">
    <property type="entry name" value="SET domain"/>
    <property type="match status" value="1"/>
</dbReference>
<evidence type="ECO:0000256" key="2">
    <source>
        <dbReference type="SAM" id="SignalP"/>
    </source>
</evidence>
<dbReference type="Gene3D" id="2.170.270.10">
    <property type="entry name" value="SET domain"/>
    <property type="match status" value="1"/>
</dbReference>
<feature type="chain" id="PRO_5044868285" description="SET domain-containing protein" evidence="2">
    <location>
        <begin position="23"/>
        <end position="491"/>
    </location>
</feature>
<feature type="compositionally biased region" description="Polar residues" evidence="1">
    <location>
        <begin position="336"/>
        <end position="349"/>
    </location>
</feature>
<dbReference type="EMBL" id="JALLBG020000183">
    <property type="protein sequence ID" value="KAL3760484.1"/>
    <property type="molecule type" value="Genomic_DNA"/>
</dbReference>
<dbReference type="InterPro" id="IPR046341">
    <property type="entry name" value="SET_dom_sf"/>
</dbReference>
<reference evidence="4 5" key="1">
    <citation type="submission" date="2024-10" db="EMBL/GenBank/DDBJ databases">
        <title>Updated reference genomes for cyclostephanoid diatoms.</title>
        <authorList>
            <person name="Roberts W.R."/>
            <person name="Alverson A.J."/>
        </authorList>
    </citation>
    <scope>NUCLEOTIDE SEQUENCE [LARGE SCALE GENOMIC DNA]</scope>
    <source>
        <strain evidence="4 5">AJA232-27</strain>
    </source>
</reference>
<proteinExistence type="predicted"/>
<comment type="caution">
    <text evidence="4">The sequence shown here is derived from an EMBL/GenBank/DDBJ whole genome shotgun (WGS) entry which is preliminary data.</text>
</comment>
<feature type="region of interest" description="Disordered" evidence="1">
    <location>
        <begin position="334"/>
        <end position="368"/>
    </location>
</feature>
<feature type="domain" description="SET" evidence="3">
    <location>
        <begin position="195"/>
        <end position="431"/>
    </location>
</feature>
<accession>A0ABD3MCX2</accession>
<feature type="compositionally biased region" description="Low complexity" evidence="1">
    <location>
        <begin position="355"/>
        <end position="368"/>
    </location>
</feature>
<dbReference type="AlphaFoldDB" id="A0ABD3MCX2"/>
<sequence length="491" mass="53852">MAMKTVVIIACFICWKSGPIDAAASAAAAAAVVPPSAGYEASSSSSSSAIVLQHQQRRRRRLLLRRNHRYGRGNTNNNLSLVAFQYQHGHNSCHRQLLHQRRGLQHAGANNHHHREQLSFTSSLHPGQQDRRRQLQQNAILNESINCNDSNDNDDHTITSTNLQLCQQTLDLALSKFAIISHPTFASKFNKHRISNVTVRKSNIANAGLGLFATKNIKKGMIISFYPVDCIGIEDVESSGGGGGEDGGDGEELTTIVRWRRNRKLLSEELLQEQEQNEIARAIKTWPEKDCMSTSSRNNDQAYLLHIVGNRPLMKMDIMNDLGGSSIFINVDVNDDPTSQNSGDDSNTVAEDGESSSIFSSSSSLSGGFDSHRVNDGATVLSNTEHGALTYYQSSRSAANCVHVPFGPSPLLATVTTRKVKKGEELLTTYGCSLDWLNSLLKDTGEEETEMTESIIFEAKQVALDIFKGMKEVSVTYASEAEVLQAVFDAP</sequence>
<dbReference type="PROSITE" id="PS50280">
    <property type="entry name" value="SET"/>
    <property type="match status" value="1"/>
</dbReference>
<evidence type="ECO:0000313" key="4">
    <source>
        <dbReference type="EMBL" id="KAL3760484.1"/>
    </source>
</evidence>